<dbReference type="PROSITE" id="PS50122">
    <property type="entry name" value="CHEB"/>
    <property type="match status" value="1"/>
</dbReference>
<dbReference type="EC" id="3.5.1.44" evidence="6"/>
<feature type="active site" evidence="6 7">
    <location>
        <position position="206"/>
    </location>
</feature>
<dbReference type="InterPro" id="IPR035909">
    <property type="entry name" value="CheB_C"/>
</dbReference>
<dbReference type="CDD" id="cd16432">
    <property type="entry name" value="CheB_Rec"/>
    <property type="match status" value="1"/>
</dbReference>
<reference evidence="11" key="2">
    <citation type="submission" date="2023-03" db="EMBL/GenBank/DDBJ databases">
        <authorList>
            <person name="Zhang Z."/>
        </authorList>
    </citation>
    <scope>NUCLEOTIDE SEQUENCE</scope>
    <source>
        <strain evidence="11">DSA</strain>
    </source>
</reference>
<dbReference type="EC" id="3.1.1.61" evidence="6"/>
<evidence type="ECO:0000259" key="10">
    <source>
        <dbReference type="PROSITE" id="PS50122"/>
    </source>
</evidence>
<feature type="active site" evidence="6 7">
    <location>
        <position position="305"/>
    </location>
</feature>
<dbReference type="Pfam" id="PF01339">
    <property type="entry name" value="CheB_methylest"/>
    <property type="match status" value="1"/>
</dbReference>
<comment type="similarity">
    <text evidence="6">Belongs to the CheB family.</text>
</comment>
<evidence type="ECO:0000313" key="11">
    <source>
        <dbReference type="EMBL" id="MDO7788338.1"/>
    </source>
</evidence>
<dbReference type="NCBIfam" id="NF001965">
    <property type="entry name" value="PRK00742.1"/>
    <property type="match status" value="1"/>
</dbReference>
<comment type="caution">
    <text evidence="11">The sequence shown here is derived from an EMBL/GenBank/DDBJ whole genome shotgun (WGS) entry which is preliminary data.</text>
</comment>
<evidence type="ECO:0000256" key="7">
    <source>
        <dbReference type="PROSITE-ProRule" id="PRU00050"/>
    </source>
</evidence>
<dbReference type="GO" id="GO:0000156">
    <property type="term" value="F:phosphorelay response regulator activity"/>
    <property type="evidence" value="ECO:0007669"/>
    <property type="project" value="InterPro"/>
</dbReference>
<comment type="subcellular location">
    <subcellularLocation>
        <location evidence="6">Cytoplasm</location>
    </subcellularLocation>
</comment>
<evidence type="ECO:0000256" key="8">
    <source>
        <dbReference type="PROSITE-ProRule" id="PRU00169"/>
    </source>
</evidence>
<accession>A0AAW7ZGF1</accession>
<dbReference type="InterPro" id="IPR011006">
    <property type="entry name" value="CheY-like_superfamily"/>
</dbReference>
<dbReference type="SMART" id="SM00448">
    <property type="entry name" value="REC"/>
    <property type="match status" value="1"/>
</dbReference>
<dbReference type="InterPro" id="IPR001789">
    <property type="entry name" value="Sig_transdc_resp-reg_receiver"/>
</dbReference>
<dbReference type="PROSITE" id="PS50110">
    <property type="entry name" value="RESPONSE_REGULATORY"/>
    <property type="match status" value="1"/>
</dbReference>
<dbReference type="EMBL" id="JARPTC010000021">
    <property type="protein sequence ID" value="MDO7788338.1"/>
    <property type="molecule type" value="Genomic_DNA"/>
</dbReference>
<dbReference type="NCBIfam" id="NF009206">
    <property type="entry name" value="PRK12555.1"/>
    <property type="match status" value="1"/>
</dbReference>
<keyword evidence="6 8" id="KW-0597">Phosphoprotein</keyword>
<comment type="catalytic activity">
    <reaction evidence="5 6">
        <text>[protein]-L-glutamate 5-O-methyl ester + H2O = L-glutamyl-[protein] + methanol + H(+)</text>
        <dbReference type="Rhea" id="RHEA:23236"/>
        <dbReference type="Rhea" id="RHEA-COMP:10208"/>
        <dbReference type="Rhea" id="RHEA-COMP:10311"/>
        <dbReference type="ChEBI" id="CHEBI:15377"/>
        <dbReference type="ChEBI" id="CHEBI:15378"/>
        <dbReference type="ChEBI" id="CHEBI:17790"/>
        <dbReference type="ChEBI" id="CHEBI:29973"/>
        <dbReference type="ChEBI" id="CHEBI:82795"/>
        <dbReference type="EC" id="3.1.1.61"/>
    </reaction>
</comment>
<comment type="catalytic activity">
    <reaction evidence="6">
        <text>L-glutaminyl-[protein] + H2O = L-glutamyl-[protein] + NH4(+)</text>
        <dbReference type="Rhea" id="RHEA:16441"/>
        <dbReference type="Rhea" id="RHEA-COMP:10207"/>
        <dbReference type="Rhea" id="RHEA-COMP:10208"/>
        <dbReference type="ChEBI" id="CHEBI:15377"/>
        <dbReference type="ChEBI" id="CHEBI:28938"/>
        <dbReference type="ChEBI" id="CHEBI:29973"/>
        <dbReference type="ChEBI" id="CHEBI:30011"/>
        <dbReference type="EC" id="3.5.1.44"/>
    </reaction>
</comment>
<evidence type="ECO:0000256" key="4">
    <source>
        <dbReference type="ARBA" id="ARBA00024867"/>
    </source>
</evidence>
<gene>
    <name evidence="6" type="primary">cheB</name>
    <name evidence="11" type="ORF">P6N53_14015</name>
</gene>
<comment type="function">
    <text evidence="4">May play the central regulatory role in sporulation. It may be an element of the effector pathway responsible for the activation of sporulation genes in response to nutritional stress. Spo0A may act in concert with spo0H (a sigma factor) to control the expression of some genes that are critical to the sporulation process.</text>
</comment>
<keyword evidence="3 6" id="KW-0378">Hydrolase</keyword>
<comment type="domain">
    <text evidence="6">Contains a C-terminal catalytic domain, and an N-terminal region which modulates catalytic activity.</text>
</comment>
<comment type="function">
    <text evidence="6">Involved in chemotaxis. Part of a chemotaxis signal transduction system that modulates chemotaxis in response to various stimuli. Catalyzes the demethylation of specific methylglutamate residues introduced into the chemoreceptors (methyl-accepting chemotaxis proteins or MCP) by CheR. Also mediates the irreversible deamidation of specific glutamine residues to glutamic acid.</text>
</comment>
<organism evidence="11 12">
    <name type="scientific">Desulforamulus aquiferis</name>
    <dbReference type="NCBI Taxonomy" id="1397668"/>
    <lineage>
        <taxon>Bacteria</taxon>
        <taxon>Bacillati</taxon>
        <taxon>Bacillota</taxon>
        <taxon>Clostridia</taxon>
        <taxon>Eubacteriales</taxon>
        <taxon>Peptococcaceae</taxon>
        <taxon>Desulforamulus</taxon>
    </lineage>
</organism>
<dbReference type="PIRSF" id="PIRSF000876">
    <property type="entry name" value="RR_chemtxs_CheB"/>
    <property type="match status" value="1"/>
</dbReference>
<feature type="active site" evidence="6 7">
    <location>
        <position position="179"/>
    </location>
</feature>
<feature type="modified residue" description="4-aspartylphosphate" evidence="6 8">
    <location>
        <position position="56"/>
    </location>
</feature>
<protein>
    <recommendedName>
        <fullName evidence="6">Protein-glutamate methylesterase/protein-glutamine glutaminase</fullName>
        <ecNumber evidence="6">3.1.1.61</ecNumber>
        <ecNumber evidence="6">3.5.1.44</ecNumber>
    </recommendedName>
</protein>
<dbReference type="HAMAP" id="MF_00099">
    <property type="entry name" value="CheB_chemtxs"/>
    <property type="match status" value="1"/>
</dbReference>
<dbReference type="CDD" id="cd17541">
    <property type="entry name" value="REC_CheB-like"/>
    <property type="match status" value="1"/>
</dbReference>
<evidence type="ECO:0000256" key="2">
    <source>
        <dbReference type="ARBA" id="ARBA00022500"/>
    </source>
</evidence>
<reference evidence="11" key="1">
    <citation type="journal article" date="2023" name="J. Hazard. Mater.">
        <title>Anaerobic biodegradation of pyrene and benzo[a]pyrene by a new sulfate-reducing Desulforamulus aquiferis strain DSA.</title>
        <authorList>
            <person name="Zhang Z."/>
            <person name="Sun J."/>
            <person name="Gong X."/>
            <person name="Wang C."/>
            <person name="Wang H."/>
        </authorList>
    </citation>
    <scope>NUCLEOTIDE SEQUENCE</scope>
    <source>
        <strain evidence="11">DSA</strain>
    </source>
</reference>
<dbReference type="Gene3D" id="3.40.50.2300">
    <property type="match status" value="1"/>
</dbReference>
<dbReference type="AlphaFoldDB" id="A0AAW7ZGF1"/>
<dbReference type="GO" id="GO:0006935">
    <property type="term" value="P:chemotaxis"/>
    <property type="evidence" value="ECO:0007669"/>
    <property type="project" value="UniProtKB-UniRule"/>
</dbReference>
<dbReference type="Proteomes" id="UP001172911">
    <property type="component" value="Unassembled WGS sequence"/>
</dbReference>
<dbReference type="GO" id="GO:0050568">
    <property type="term" value="F:protein-glutamine glutaminase activity"/>
    <property type="evidence" value="ECO:0007669"/>
    <property type="project" value="UniProtKB-UniRule"/>
</dbReference>
<dbReference type="Gene3D" id="3.40.50.180">
    <property type="entry name" value="Methylesterase CheB, C-terminal domain"/>
    <property type="match status" value="1"/>
</dbReference>
<evidence type="ECO:0000256" key="3">
    <source>
        <dbReference type="ARBA" id="ARBA00022801"/>
    </source>
</evidence>
<sequence>MLQVKVLVVDDSSLMRRIITRLLEEDPALKVVGTAADGIDAIQQIKVLRPDVVTLDVEMPKLDGIATLRRMMVECPVPAVMLSAHTHEGARSTMDALSAGAVDFVAKPSSPSDLPAMVEELKAKLKVASRVSMRRVFKTTNITPPVTQRRTPPPQVKPAATPAKRQVCNKIDLVVIGCSTGGPAALQQIIPLLPADLPAGVVVVQHIPIGFSKSMAEHLARKSKIEVSHAEEGDEIKPGKVLVAPAGFDLTFKSRGRGFAVSLGNFGQPLAPGGFRPSVDVVMKSAAEVVGCRTMGVLLTGMGRDGAQGMLAIKNQGGPTMAEHESSCVVYGMPKAAVDLGAAGKVVPLKQIAQEIQAVF</sequence>
<evidence type="ECO:0000256" key="5">
    <source>
        <dbReference type="ARBA" id="ARBA00048267"/>
    </source>
</evidence>
<dbReference type="PANTHER" id="PTHR42872:SF6">
    <property type="entry name" value="PROTEIN-GLUTAMATE METHYLESTERASE_PROTEIN-GLUTAMINE GLUTAMINASE"/>
    <property type="match status" value="1"/>
</dbReference>
<dbReference type="RefSeq" id="WP_304544178.1">
    <property type="nucleotide sequence ID" value="NZ_JARPTC010000021.1"/>
</dbReference>
<name>A0AAW7ZGF1_9FIRM</name>
<dbReference type="SUPFAM" id="SSF52172">
    <property type="entry name" value="CheY-like"/>
    <property type="match status" value="1"/>
</dbReference>
<evidence type="ECO:0000256" key="6">
    <source>
        <dbReference type="HAMAP-Rule" id="MF_00099"/>
    </source>
</evidence>
<dbReference type="Pfam" id="PF00072">
    <property type="entry name" value="Response_reg"/>
    <property type="match status" value="1"/>
</dbReference>
<dbReference type="PANTHER" id="PTHR42872">
    <property type="entry name" value="PROTEIN-GLUTAMATE METHYLESTERASE/PROTEIN-GLUTAMINE GLUTAMINASE"/>
    <property type="match status" value="1"/>
</dbReference>
<dbReference type="GO" id="GO:0005737">
    <property type="term" value="C:cytoplasm"/>
    <property type="evidence" value="ECO:0007669"/>
    <property type="project" value="UniProtKB-SubCell"/>
</dbReference>
<dbReference type="SUPFAM" id="SSF52738">
    <property type="entry name" value="Methylesterase CheB, C-terminal domain"/>
    <property type="match status" value="1"/>
</dbReference>
<dbReference type="GO" id="GO:0008984">
    <property type="term" value="F:protein-glutamate methylesterase activity"/>
    <property type="evidence" value="ECO:0007669"/>
    <property type="project" value="UniProtKB-UniRule"/>
</dbReference>
<keyword evidence="1 6" id="KW-0963">Cytoplasm</keyword>
<feature type="domain" description="Response regulatory" evidence="9">
    <location>
        <begin position="5"/>
        <end position="122"/>
    </location>
</feature>
<evidence type="ECO:0000256" key="1">
    <source>
        <dbReference type="ARBA" id="ARBA00022490"/>
    </source>
</evidence>
<feature type="domain" description="CheB-type methylesterase" evidence="10">
    <location>
        <begin position="173"/>
        <end position="360"/>
    </location>
</feature>
<evidence type="ECO:0000313" key="12">
    <source>
        <dbReference type="Proteomes" id="UP001172911"/>
    </source>
</evidence>
<keyword evidence="12" id="KW-1185">Reference proteome</keyword>
<comment type="PTM">
    <text evidence="6">Phosphorylated by CheA. Phosphorylation of the N-terminal regulatory domain activates the methylesterase activity.</text>
</comment>
<proteinExistence type="inferred from homology"/>
<dbReference type="InterPro" id="IPR008248">
    <property type="entry name" value="CheB-like"/>
</dbReference>
<evidence type="ECO:0000259" key="9">
    <source>
        <dbReference type="PROSITE" id="PS50110"/>
    </source>
</evidence>
<keyword evidence="2 6" id="KW-0145">Chemotaxis</keyword>
<dbReference type="InterPro" id="IPR000673">
    <property type="entry name" value="Sig_transdc_resp-reg_Me-estase"/>
</dbReference>